<dbReference type="Proteomes" id="UP001060085">
    <property type="component" value="Linkage Group LG08"/>
</dbReference>
<proteinExistence type="predicted"/>
<evidence type="ECO:0000313" key="1">
    <source>
        <dbReference type="EMBL" id="KAI5648675.1"/>
    </source>
</evidence>
<organism evidence="1 2">
    <name type="scientific">Catharanthus roseus</name>
    <name type="common">Madagascar periwinkle</name>
    <name type="synonym">Vinca rosea</name>
    <dbReference type="NCBI Taxonomy" id="4058"/>
    <lineage>
        <taxon>Eukaryota</taxon>
        <taxon>Viridiplantae</taxon>
        <taxon>Streptophyta</taxon>
        <taxon>Embryophyta</taxon>
        <taxon>Tracheophyta</taxon>
        <taxon>Spermatophyta</taxon>
        <taxon>Magnoliopsida</taxon>
        <taxon>eudicotyledons</taxon>
        <taxon>Gunneridae</taxon>
        <taxon>Pentapetalae</taxon>
        <taxon>asterids</taxon>
        <taxon>lamiids</taxon>
        <taxon>Gentianales</taxon>
        <taxon>Apocynaceae</taxon>
        <taxon>Rauvolfioideae</taxon>
        <taxon>Vinceae</taxon>
        <taxon>Catharanthinae</taxon>
        <taxon>Catharanthus</taxon>
    </lineage>
</organism>
<sequence>MEQKRNIMMITRELYHEDPQESEEYDDSLSLCNLSIKEEDHNKLQEISPRNSSAEEFFEFFTSSEMNPTSYTARPDIVFCGKIFHEEEENNNQLDDQNRDSSNNTYLSMNKFHRSGSGRVLNSQKSANYSGSSNYYNQIQNVNITSLTSMSAKSRRRMFMFGPVKFKPEMDLSAIKERQGRRVPTAMFPAPDGDRKISTGVSGGDRNIRSGKSHWPGIMRSLRCRSNFSSVLAKSLGCIAPGVGVEKLMINMAN</sequence>
<name>A0ACB9ZML4_CATRO</name>
<dbReference type="EMBL" id="CM044708">
    <property type="protein sequence ID" value="KAI5648675.1"/>
    <property type="molecule type" value="Genomic_DNA"/>
</dbReference>
<accession>A0ACB9ZML4</accession>
<gene>
    <name evidence="1" type="ORF">M9H77_34680</name>
</gene>
<comment type="caution">
    <text evidence="1">The sequence shown here is derived from an EMBL/GenBank/DDBJ whole genome shotgun (WGS) entry which is preliminary data.</text>
</comment>
<reference evidence="2" key="1">
    <citation type="journal article" date="2023" name="Nat. Plants">
        <title>Single-cell RNA sequencing provides a high-resolution roadmap for understanding the multicellular compartmentation of specialized metabolism.</title>
        <authorList>
            <person name="Sun S."/>
            <person name="Shen X."/>
            <person name="Li Y."/>
            <person name="Li Y."/>
            <person name="Wang S."/>
            <person name="Li R."/>
            <person name="Zhang H."/>
            <person name="Shen G."/>
            <person name="Guo B."/>
            <person name="Wei J."/>
            <person name="Xu J."/>
            <person name="St-Pierre B."/>
            <person name="Chen S."/>
            <person name="Sun C."/>
        </authorList>
    </citation>
    <scope>NUCLEOTIDE SEQUENCE [LARGE SCALE GENOMIC DNA]</scope>
</reference>
<protein>
    <submittedName>
        <fullName evidence="1">Uncharacterized protein</fullName>
    </submittedName>
</protein>
<keyword evidence="2" id="KW-1185">Reference proteome</keyword>
<evidence type="ECO:0000313" key="2">
    <source>
        <dbReference type="Proteomes" id="UP001060085"/>
    </source>
</evidence>